<evidence type="ECO:0000313" key="3">
    <source>
        <dbReference type="EMBL" id="RLG69650.1"/>
    </source>
</evidence>
<keyword evidence="1" id="KW-0378">Hydrolase</keyword>
<dbReference type="CDD" id="cd02696">
    <property type="entry name" value="MurNAc-LAA"/>
    <property type="match status" value="1"/>
</dbReference>
<dbReference type="EMBL" id="QMWP01000121">
    <property type="protein sequence ID" value="RLG69650.1"/>
    <property type="molecule type" value="Genomic_DNA"/>
</dbReference>
<dbReference type="PANTHER" id="PTHR30404">
    <property type="entry name" value="N-ACETYLMURAMOYL-L-ALANINE AMIDASE"/>
    <property type="match status" value="1"/>
</dbReference>
<organism evidence="3 4">
    <name type="scientific">Candidatus Iainarchaeum sp</name>
    <dbReference type="NCBI Taxonomy" id="3101447"/>
    <lineage>
        <taxon>Archaea</taxon>
        <taxon>Candidatus Iainarchaeota</taxon>
        <taxon>Candidatus Iainarchaeia</taxon>
        <taxon>Candidatus Iainarchaeales</taxon>
        <taxon>Candidatus Iainarchaeaceae</taxon>
        <taxon>Candidatus Iainarchaeum</taxon>
    </lineage>
</organism>
<dbReference type="SUPFAM" id="SSF53187">
    <property type="entry name" value="Zn-dependent exopeptidases"/>
    <property type="match status" value="1"/>
</dbReference>
<dbReference type="Pfam" id="PF01520">
    <property type="entry name" value="Amidase_3"/>
    <property type="match status" value="1"/>
</dbReference>
<comment type="caution">
    <text evidence="3">The sequence shown here is derived from an EMBL/GenBank/DDBJ whole genome shotgun (WGS) entry which is preliminary data.</text>
</comment>
<evidence type="ECO:0000259" key="2">
    <source>
        <dbReference type="SMART" id="SM00646"/>
    </source>
</evidence>
<dbReference type="AlphaFoldDB" id="A0A497JFU9"/>
<dbReference type="PANTHER" id="PTHR30404:SF0">
    <property type="entry name" value="N-ACETYLMURAMOYL-L-ALANINE AMIDASE AMIC"/>
    <property type="match status" value="1"/>
</dbReference>
<dbReference type="SMART" id="SM00646">
    <property type="entry name" value="Ami_3"/>
    <property type="match status" value="1"/>
</dbReference>
<dbReference type="Gene3D" id="3.40.630.40">
    <property type="entry name" value="Zn-dependent exopeptidases"/>
    <property type="match status" value="1"/>
</dbReference>
<dbReference type="GO" id="GO:0008745">
    <property type="term" value="F:N-acetylmuramoyl-L-alanine amidase activity"/>
    <property type="evidence" value="ECO:0007669"/>
    <property type="project" value="InterPro"/>
</dbReference>
<protein>
    <recommendedName>
        <fullName evidence="2">MurNAc-LAA domain-containing protein</fullName>
    </recommendedName>
</protein>
<dbReference type="InterPro" id="IPR002508">
    <property type="entry name" value="MurNAc-LAA_cat"/>
</dbReference>
<dbReference type="InterPro" id="IPR050695">
    <property type="entry name" value="N-acetylmuramoyl_amidase_3"/>
</dbReference>
<accession>A0A497JFU9</accession>
<gene>
    <name evidence="3" type="ORF">DRO04_03080</name>
</gene>
<name>A0A497JFU9_9ARCH</name>
<dbReference type="GO" id="GO:0009253">
    <property type="term" value="P:peptidoglycan catabolic process"/>
    <property type="evidence" value="ECO:0007669"/>
    <property type="project" value="InterPro"/>
</dbReference>
<reference evidence="3 4" key="1">
    <citation type="submission" date="2018-06" db="EMBL/GenBank/DDBJ databases">
        <title>Extensive metabolic versatility and redundancy in microbially diverse, dynamic hydrothermal sediments.</title>
        <authorList>
            <person name="Dombrowski N."/>
            <person name="Teske A."/>
            <person name="Baker B.J."/>
        </authorList>
    </citation>
    <scope>NUCLEOTIDE SEQUENCE [LARGE SCALE GENOMIC DNA]</scope>
    <source>
        <strain evidence="3">B51_G17</strain>
    </source>
</reference>
<sequence length="185" mass="20204">MKVALSAGHGKKEGVAGIIVYDPGAVYYGMAEHDVCLEIVEMVSSLCNHIPNLELVLIPPDTLHEKVAHVNASGADCAFEVHLNSATDTRVRGTEVLHFPGSSKGFKIATELSKWLSDFIGSPNRGPKPRSDPYFLKRTKCPAVIVEAEFLSNENVARELSEGFLKQKIAYALAYFLFLLSKEGV</sequence>
<evidence type="ECO:0000313" key="4">
    <source>
        <dbReference type="Proteomes" id="UP000278031"/>
    </source>
</evidence>
<evidence type="ECO:0000256" key="1">
    <source>
        <dbReference type="ARBA" id="ARBA00022801"/>
    </source>
</evidence>
<proteinExistence type="predicted"/>
<dbReference type="Proteomes" id="UP000278031">
    <property type="component" value="Unassembled WGS sequence"/>
</dbReference>
<feature type="domain" description="MurNAc-LAA" evidence="2">
    <location>
        <begin position="67"/>
        <end position="174"/>
    </location>
</feature>